<dbReference type="GO" id="GO:0005829">
    <property type="term" value="C:cytosol"/>
    <property type="evidence" value="ECO:0007669"/>
    <property type="project" value="TreeGrafter"/>
</dbReference>
<dbReference type="PANTHER" id="PTHR43691">
    <property type="entry name" value="URIDINE PHOSPHORYLASE"/>
    <property type="match status" value="1"/>
</dbReference>
<dbReference type="AlphaFoldDB" id="A0A841R555"/>
<dbReference type="RefSeq" id="WP_159822460.1">
    <property type="nucleotide sequence ID" value="NZ_CABWNB010000002.1"/>
</dbReference>
<keyword evidence="2" id="KW-0808">Transferase</keyword>
<gene>
    <name evidence="2" type="ORF">HNR45_001239</name>
</gene>
<sequence length="248" mass="27236">MSIHLQGVTPGSLGEATLLVGDPGRIPLVTDHWQNVTELCRNREFVVCSGTYEDKLFSVCSTGIGLGSTEIAVMELIENGAQAFVRVGGCGSWREDIPAGALLFNHAMIRDKSLLHAYVDDNYPAAADPLLWHALYQEACRQKKQAFYGIGFTAGTYYLGQGRSVPWSETPAESKLMADLKTRGIINCDMETAIIYTLASLYNIPAANCLVCHVNRDENVFVSQEDYQEMHREAAGLVLKALTSRTRA</sequence>
<dbReference type="InterPro" id="IPR000845">
    <property type="entry name" value="Nucleoside_phosphorylase_d"/>
</dbReference>
<dbReference type="CDD" id="cd17767">
    <property type="entry name" value="UP_EcUdp-like"/>
    <property type="match status" value="1"/>
</dbReference>
<reference evidence="2 3" key="1">
    <citation type="submission" date="2020-08" db="EMBL/GenBank/DDBJ databases">
        <title>Genomic Encyclopedia of Type Strains, Phase IV (KMG-IV): sequencing the most valuable type-strain genomes for metagenomic binning, comparative biology and taxonomic classification.</title>
        <authorList>
            <person name="Goeker M."/>
        </authorList>
    </citation>
    <scope>NUCLEOTIDE SEQUENCE [LARGE SCALE GENOMIC DNA]</scope>
    <source>
        <strain evidence="2 3">DSM 21255</strain>
    </source>
</reference>
<dbReference type="PANTHER" id="PTHR43691:SF13">
    <property type="entry name" value="URIDINE PHOSPHORYLASE"/>
    <property type="match status" value="1"/>
</dbReference>
<dbReference type="InterPro" id="IPR035994">
    <property type="entry name" value="Nucleoside_phosphorylase_sf"/>
</dbReference>
<dbReference type="OrthoDB" id="9772602at2"/>
<organism evidence="2 3">
    <name type="scientific">Negativicoccus succinicivorans</name>
    <dbReference type="NCBI Taxonomy" id="620903"/>
    <lineage>
        <taxon>Bacteria</taxon>
        <taxon>Bacillati</taxon>
        <taxon>Bacillota</taxon>
        <taxon>Negativicutes</taxon>
        <taxon>Veillonellales</taxon>
        <taxon>Veillonellaceae</taxon>
        <taxon>Negativicoccus</taxon>
    </lineage>
</organism>
<keyword evidence="3" id="KW-1185">Reference proteome</keyword>
<dbReference type="Proteomes" id="UP000591941">
    <property type="component" value="Unassembled WGS sequence"/>
</dbReference>
<dbReference type="EMBL" id="JACHHI010000006">
    <property type="protein sequence ID" value="MBB6478169.1"/>
    <property type="molecule type" value="Genomic_DNA"/>
</dbReference>
<dbReference type="EC" id="2.4.2.3" evidence="2"/>
<dbReference type="SUPFAM" id="SSF53167">
    <property type="entry name" value="Purine and uridine phosphorylases"/>
    <property type="match status" value="1"/>
</dbReference>
<proteinExistence type="predicted"/>
<keyword evidence="2" id="KW-0328">Glycosyltransferase</keyword>
<dbReference type="Pfam" id="PF01048">
    <property type="entry name" value="PNP_UDP_1"/>
    <property type="match status" value="1"/>
</dbReference>
<dbReference type="GO" id="GO:0004850">
    <property type="term" value="F:uridine phosphorylase activity"/>
    <property type="evidence" value="ECO:0007669"/>
    <property type="project" value="UniProtKB-EC"/>
</dbReference>
<evidence type="ECO:0000313" key="2">
    <source>
        <dbReference type="EMBL" id="MBB6478169.1"/>
    </source>
</evidence>
<dbReference type="Gene3D" id="3.40.50.1580">
    <property type="entry name" value="Nucleoside phosphorylase domain"/>
    <property type="match status" value="1"/>
</dbReference>
<feature type="domain" description="Nucleoside phosphorylase" evidence="1">
    <location>
        <begin position="18"/>
        <end position="238"/>
    </location>
</feature>
<accession>A0A841R555</accession>
<name>A0A841R555_9FIRM</name>
<evidence type="ECO:0000259" key="1">
    <source>
        <dbReference type="Pfam" id="PF01048"/>
    </source>
</evidence>
<protein>
    <submittedName>
        <fullName evidence="2">Uridine phosphorylase</fullName>
        <ecNumber evidence="2">2.4.2.3</ecNumber>
    </submittedName>
</protein>
<evidence type="ECO:0000313" key="3">
    <source>
        <dbReference type="Proteomes" id="UP000591941"/>
    </source>
</evidence>
<dbReference type="GeneID" id="93486494"/>
<comment type="caution">
    <text evidence="2">The sequence shown here is derived from an EMBL/GenBank/DDBJ whole genome shotgun (WGS) entry which is preliminary data.</text>
</comment>
<dbReference type="GO" id="GO:0009116">
    <property type="term" value="P:nucleoside metabolic process"/>
    <property type="evidence" value="ECO:0007669"/>
    <property type="project" value="InterPro"/>
</dbReference>